<reference evidence="2" key="1">
    <citation type="journal article" date="2020" name="mSystems">
        <title>Genome- and Community-Level Interaction Insights into Carbon Utilization and Element Cycling Functions of Hydrothermarchaeota in Hydrothermal Sediment.</title>
        <authorList>
            <person name="Zhou Z."/>
            <person name="Liu Y."/>
            <person name="Xu W."/>
            <person name="Pan J."/>
            <person name="Luo Z.H."/>
            <person name="Li M."/>
        </authorList>
    </citation>
    <scope>NUCLEOTIDE SEQUENCE [LARGE SCALE GENOMIC DNA]</scope>
    <source>
        <strain evidence="2">HyVt-533</strain>
    </source>
</reference>
<dbReference type="Pfam" id="PF08668">
    <property type="entry name" value="HDOD"/>
    <property type="match status" value="1"/>
</dbReference>
<dbReference type="InterPro" id="IPR006675">
    <property type="entry name" value="HDIG_dom"/>
</dbReference>
<dbReference type="Gene3D" id="1.10.3210.10">
    <property type="entry name" value="Hypothetical protein af1432"/>
    <property type="match status" value="1"/>
</dbReference>
<dbReference type="InterPro" id="IPR003607">
    <property type="entry name" value="HD/PDEase_dom"/>
</dbReference>
<dbReference type="PANTHER" id="PTHR33525:SF3">
    <property type="entry name" value="RIBONUCLEASE Y"/>
    <property type="match status" value="1"/>
</dbReference>
<dbReference type="AlphaFoldDB" id="A0A7V5NXY8"/>
<evidence type="ECO:0000313" key="2">
    <source>
        <dbReference type="EMBL" id="HHI96264.1"/>
    </source>
</evidence>
<protein>
    <submittedName>
        <fullName evidence="2">HDOD domain-containing protein</fullName>
    </submittedName>
</protein>
<gene>
    <name evidence="2" type="ORF">ENJ96_00230</name>
</gene>
<dbReference type="InterPro" id="IPR052340">
    <property type="entry name" value="RNase_Y/CdgJ"/>
</dbReference>
<dbReference type="EMBL" id="DROK01000008">
    <property type="protein sequence ID" value="HHI96264.1"/>
    <property type="molecule type" value="Genomic_DNA"/>
</dbReference>
<dbReference type="SUPFAM" id="SSF109604">
    <property type="entry name" value="HD-domain/PDEase-like"/>
    <property type="match status" value="1"/>
</dbReference>
<organism evidence="2">
    <name type="scientific">Thermodesulfatator atlanticus</name>
    <dbReference type="NCBI Taxonomy" id="501497"/>
    <lineage>
        <taxon>Bacteria</taxon>
        <taxon>Pseudomonadati</taxon>
        <taxon>Thermodesulfobacteriota</taxon>
        <taxon>Thermodesulfobacteria</taxon>
        <taxon>Thermodesulfobacteriales</taxon>
        <taxon>Thermodesulfatatoraceae</taxon>
        <taxon>Thermodesulfatator</taxon>
    </lineage>
</organism>
<sequence>MYPLALFAIFLAVLALIWLSRGGNKAPSKGLTPPTRKKAKKIASLPPFVQANKLYYQQLLLKRKELPRYCLASSAIKTTRNLNETQKEFLYQELKKVPLPSGAAMRLSEMLRDPFVDSKEVAALASSDPVVSARLLAVVNSAYFRPASGKKVNSIHRAILLLGFNQVRNLLFQLVLEHAVNRYSPLSKEEIRKIWLHSAAVSVAAGELAKRQEEHPGLVLTAGLMHDIGKFFLPFFKLEDEGSFLAHEMEEDTPPLLREENQTGFNHALIGGVLCYVWRLPKEIMQAVSYHHFGHFDRLKNLSLRMRRVITTVAVADYICHLLRYADEDPYLYEIPKEALAECGFPDQVEFLITPELEKEIEKMVALLKEYSFQ</sequence>
<dbReference type="SMART" id="SM00471">
    <property type="entry name" value="HDc"/>
    <property type="match status" value="1"/>
</dbReference>
<feature type="domain" description="HDOD" evidence="1">
    <location>
        <begin position="97"/>
        <end position="294"/>
    </location>
</feature>
<evidence type="ECO:0000259" key="1">
    <source>
        <dbReference type="PROSITE" id="PS51833"/>
    </source>
</evidence>
<dbReference type="CDD" id="cd00077">
    <property type="entry name" value="HDc"/>
    <property type="match status" value="1"/>
</dbReference>
<dbReference type="PANTHER" id="PTHR33525">
    <property type="match status" value="1"/>
</dbReference>
<proteinExistence type="predicted"/>
<name>A0A7V5NXY8_9BACT</name>
<dbReference type="PROSITE" id="PS51833">
    <property type="entry name" value="HDOD"/>
    <property type="match status" value="1"/>
</dbReference>
<dbReference type="NCBIfam" id="TIGR00277">
    <property type="entry name" value="HDIG"/>
    <property type="match status" value="1"/>
</dbReference>
<accession>A0A7V5NXY8</accession>
<dbReference type="Proteomes" id="UP000886101">
    <property type="component" value="Unassembled WGS sequence"/>
</dbReference>
<comment type="caution">
    <text evidence="2">The sequence shown here is derived from an EMBL/GenBank/DDBJ whole genome shotgun (WGS) entry which is preliminary data.</text>
</comment>
<dbReference type="InterPro" id="IPR013976">
    <property type="entry name" value="HDOD"/>
</dbReference>